<name>A0ABN2BVN4_9ACTN</name>
<keyword evidence="2" id="KW-1185">Reference proteome</keyword>
<gene>
    <name evidence="1" type="ORF">GCM10009827_080650</name>
</gene>
<evidence type="ECO:0000313" key="2">
    <source>
        <dbReference type="Proteomes" id="UP001501470"/>
    </source>
</evidence>
<dbReference type="Proteomes" id="UP001501470">
    <property type="component" value="Unassembled WGS sequence"/>
</dbReference>
<protein>
    <submittedName>
        <fullName evidence="1">Carboxymuconolactone decarboxylase family protein</fullName>
    </submittedName>
</protein>
<proteinExistence type="predicted"/>
<dbReference type="EMBL" id="BAAAQD010000020">
    <property type="protein sequence ID" value="GAA1548222.1"/>
    <property type="molecule type" value="Genomic_DNA"/>
</dbReference>
<dbReference type="Gene3D" id="1.20.1290.10">
    <property type="entry name" value="AhpD-like"/>
    <property type="match status" value="1"/>
</dbReference>
<dbReference type="InterPro" id="IPR029032">
    <property type="entry name" value="AhpD-like"/>
</dbReference>
<reference evidence="1 2" key="1">
    <citation type="journal article" date="2019" name="Int. J. Syst. Evol. Microbiol.">
        <title>The Global Catalogue of Microorganisms (GCM) 10K type strain sequencing project: providing services to taxonomists for standard genome sequencing and annotation.</title>
        <authorList>
            <consortium name="The Broad Institute Genomics Platform"/>
            <consortium name="The Broad Institute Genome Sequencing Center for Infectious Disease"/>
            <person name="Wu L."/>
            <person name="Ma J."/>
        </authorList>
    </citation>
    <scope>NUCLEOTIDE SEQUENCE [LARGE SCALE GENOMIC DNA]</scope>
    <source>
        <strain evidence="1 2">JCM 15933</strain>
    </source>
</reference>
<dbReference type="SUPFAM" id="SSF69118">
    <property type="entry name" value="AhpD-like"/>
    <property type="match status" value="1"/>
</dbReference>
<comment type="caution">
    <text evidence="1">The sequence shown here is derived from an EMBL/GenBank/DDBJ whole genome shotgun (WGS) entry which is preliminary data.</text>
</comment>
<organism evidence="1 2">
    <name type="scientific">Dactylosporangium maewongense</name>
    <dbReference type="NCBI Taxonomy" id="634393"/>
    <lineage>
        <taxon>Bacteria</taxon>
        <taxon>Bacillati</taxon>
        <taxon>Actinomycetota</taxon>
        <taxon>Actinomycetes</taxon>
        <taxon>Micromonosporales</taxon>
        <taxon>Micromonosporaceae</taxon>
        <taxon>Dactylosporangium</taxon>
    </lineage>
</organism>
<accession>A0ABN2BVN4</accession>
<sequence length="365" mass="39061">MTPVSLPAASGVVAQVYAQVADEMRLVVPPAQLHSPSPDLLAAYWMLTREPLAGPTVGRDAKEAVAAAVAVANICPYCVEMHSVGMYDLTGEHDAEAVAGDRVEAMLDPELRAVTAWARTGHQLDDAAPEPVGLSAAERAELLGVVVAFHYVSRMVNVFLSNFLLPPGLGPRSRRRMKQGISRLLRPTLRTPREGGRSVGLLGPAPMPVDAAWAGANRDIAGAIARSYQAFEFAGARSLPLSVRRLVLDRLDAWRGEDTGLSTAWCEDLIADLPAHERPAGRLALLTALSSYQVDEGTVAEFRRVEPADAALVDAVAWSAFAASRLIGNRMAAARAVAAPFVSTTGNVEESKWRESSWRRDGRAA</sequence>
<evidence type="ECO:0000313" key="1">
    <source>
        <dbReference type="EMBL" id="GAA1548222.1"/>
    </source>
</evidence>